<reference evidence="2" key="1">
    <citation type="journal article" date="2024" name="Front. Bioeng. Biotechnol.">
        <title>Genome-scale model development and genomic sequencing of the oleaginous clade Lipomyces.</title>
        <authorList>
            <person name="Czajka J.J."/>
            <person name="Han Y."/>
            <person name="Kim J."/>
            <person name="Mondo S.J."/>
            <person name="Hofstad B.A."/>
            <person name="Robles A."/>
            <person name="Haridas S."/>
            <person name="Riley R."/>
            <person name="LaButti K."/>
            <person name="Pangilinan J."/>
            <person name="Andreopoulos W."/>
            <person name="Lipzen A."/>
            <person name="Yan J."/>
            <person name="Wang M."/>
            <person name="Ng V."/>
            <person name="Grigoriev I.V."/>
            <person name="Spatafora J.W."/>
            <person name="Magnuson J.K."/>
            <person name="Baker S.E."/>
            <person name="Pomraning K.R."/>
        </authorList>
    </citation>
    <scope>NUCLEOTIDE SEQUENCE [LARGE SCALE GENOMIC DNA]</scope>
    <source>
        <strain evidence="2">CBS 7786</strain>
    </source>
</reference>
<proteinExistence type="predicted"/>
<keyword evidence="2" id="KW-1185">Reference proteome</keyword>
<organism evidence="1 2">
    <name type="scientific">Lipomyces kononenkoae</name>
    <name type="common">Yeast</name>
    <dbReference type="NCBI Taxonomy" id="34357"/>
    <lineage>
        <taxon>Eukaryota</taxon>
        <taxon>Fungi</taxon>
        <taxon>Dikarya</taxon>
        <taxon>Ascomycota</taxon>
        <taxon>Saccharomycotina</taxon>
        <taxon>Lipomycetes</taxon>
        <taxon>Lipomycetales</taxon>
        <taxon>Lipomycetaceae</taxon>
        <taxon>Lipomyces</taxon>
    </lineage>
</organism>
<evidence type="ECO:0000313" key="2">
    <source>
        <dbReference type="Proteomes" id="UP001433508"/>
    </source>
</evidence>
<accession>A0ACC3SPM0</accession>
<feature type="non-terminal residue" evidence="1">
    <location>
        <position position="117"/>
    </location>
</feature>
<evidence type="ECO:0000313" key="1">
    <source>
        <dbReference type="EMBL" id="KAK9233674.1"/>
    </source>
</evidence>
<feature type="non-terminal residue" evidence="1">
    <location>
        <position position="1"/>
    </location>
</feature>
<dbReference type="Proteomes" id="UP001433508">
    <property type="component" value="Unassembled WGS sequence"/>
</dbReference>
<dbReference type="EMBL" id="MU971732">
    <property type="protein sequence ID" value="KAK9233674.1"/>
    <property type="molecule type" value="Genomic_DNA"/>
</dbReference>
<name>A0ACC3SPM0_LIPKO</name>
<sequence>YFWPRMRTDINDYCLGCQQCRKNKPDTHATSGTLRPLPIPDRVWSRVGIDLITDLPTSKQGHDAIQVHICHFGKGIRLAPTNKKSGAKDAAILARKTVISKQGIPRTWVMDRDRRWL</sequence>
<gene>
    <name evidence="1" type="ORF">V1525DRAFT_330893</name>
</gene>
<comment type="caution">
    <text evidence="1">The sequence shown here is derived from an EMBL/GenBank/DDBJ whole genome shotgun (WGS) entry which is preliminary data.</text>
</comment>
<protein>
    <submittedName>
        <fullName evidence="1">Uncharacterized protein</fullName>
    </submittedName>
</protein>